<dbReference type="Proteomes" id="UP000002051">
    <property type="component" value="Unassembled WGS sequence"/>
</dbReference>
<organism evidence="2 5">
    <name type="scientific">Medicago truncatula</name>
    <name type="common">Barrel medic</name>
    <name type="synonym">Medicago tribuloides</name>
    <dbReference type="NCBI Taxonomy" id="3880"/>
    <lineage>
        <taxon>Eukaryota</taxon>
        <taxon>Viridiplantae</taxon>
        <taxon>Streptophyta</taxon>
        <taxon>Embryophyta</taxon>
        <taxon>Tracheophyta</taxon>
        <taxon>Spermatophyta</taxon>
        <taxon>Magnoliopsida</taxon>
        <taxon>eudicotyledons</taxon>
        <taxon>Gunneridae</taxon>
        <taxon>Pentapetalae</taxon>
        <taxon>rosids</taxon>
        <taxon>fabids</taxon>
        <taxon>Fabales</taxon>
        <taxon>Fabaceae</taxon>
        <taxon>Papilionoideae</taxon>
        <taxon>50 kb inversion clade</taxon>
        <taxon>NPAAA clade</taxon>
        <taxon>Hologalegina</taxon>
        <taxon>IRL clade</taxon>
        <taxon>Trifolieae</taxon>
        <taxon>Medicago</taxon>
    </lineage>
</organism>
<reference evidence="4" key="3">
    <citation type="submission" date="2015-04" db="UniProtKB">
        <authorList>
            <consortium name="EnsemblPlants"/>
        </authorList>
    </citation>
    <scope>IDENTIFICATION</scope>
    <source>
        <strain evidence="4">cv. Jemalong A17</strain>
    </source>
</reference>
<dbReference type="KEGG" id="mtr:11441934"/>
<evidence type="ECO:0000313" key="5">
    <source>
        <dbReference type="Proteomes" id="UP000002051"/>
    </source>
</evidence>
<sequence>MEKTSKLEKPPAYDRISDLPDEILCHILTFLPTKFAFATSVLSKRWISLYHSLTFIKFDDKSIEDHDQFLHFCRSVEAVTLSPHVQQKPIKKFYLRCGRYGNWHIPPIDVWIEAINQRGVDYIHLSMNLHRLMPVGDELIRLSNVLFNSQNLVVLKLNNLVLSTKILSVNLPSLKALHLKSVYLEIKDFKKLFSGCPILKELHTDHFYGKWLKLGYEPNLSKLVRASICPFDVPFKAVYNVKSLCILQLDSDHSVDIINSYYKDFPVFKKLIHLEICFRHCDHDWDNLAKLLKHSPKLQTLLIRKRSSSYLTFRKDWENPNSIPKCVSSRLKRCEIRHYEGRNGDLQFARYILQNARFLQVMKLGVSSPSYRKSKIIEDLSSCPRSSEGCKLLFASYGQA</sequence>
<dbReference type="Gene3D" id="3.80.10.10">
    <property type="entry name" value="Ribonuclease Inhibitor"/>
    <property type="match status" value="1"/>
</dbReference>
<dbReference type="InterPro" id="IPR053781">
    <property type="entry name" value="F-box_AtFBL13-like"/>
</dbReference>
<evidence type="ECO:0000313" key="6">
    <source>
        <dbReference type="Proteomes" id="UP000265566"/>
    </source>
</evidence>
<dbReference type="SUPFAM" id="SSF81383">
    <property type="entry name" value="F-box domain"/>
    <property type="match status" value="1"/>
</dbReference>
<dbReference type="Proteomes" id="UP000265566">
    <property type="component" value="Chromosome 7"/>
</dbReference>
<dbReference type="PaxDb" id="3880-AES78256"/>
<evidence type="ECO:0000313" key="4">
    <source>
        <dbReference type="EnsemblPlants" id="AES78256"/>
    </source>
</evidence>
<reference evidence="6" key="4">
    <citation type="journal article" date="2018" name="Nat. Plants">
        <title>Whole-genome landscape of Medicago truncatula symbiotic genes.</title>
        <authorList>
            <person name="Pecrix Y."/>
            <person name="Staton S.E."/>
            <person name="Sallet E."/>
            <person name="Lelandais-Briere C."/>
            <person name="Moreau S."/>
            <person name="Carrere S."/>
            <person name="Blein T."/>
            <person name="Jardinaud M.F."/>
            <person name="Latrasse D."/>
            <person name="Zouine M."/>
            <person name="Zahm M."/>
            <person name="Kreplak J."/>
            <person name="Mayjonade B."/>
            <person name="Satge C."/>
            <person name="Perez M."/>
            <person name="Cauet S."/>
            <person name="Marande W."/>
            <person name="Chantry-Darmon C."/>
            <person name="Lopez-Roques C."/>
            <person name="Bouchez O."/>
            <person name="Berard A."/>
            <person name="Debelle F."/>
            <person name="Munos S."/>
            <person name="Bendahmane A."/>
            <person name="Berges H."/>
            <person name="Niebel A."/>
            <person name="Buitink J."/>
            <person name="Frugier F."/>
            <person name="Benhamed M."/>
            <person name="Crespi M."/>
            <person name="Gouzy J."/>
            <person name="Gamas P."/>
        </authorList>
    </citation>
    <scope>NUCLEOTIDE SEQUENCE [LARGE SCALE GENOMIC DNA]</scope>
    <source>
        <strain evidence="6">cv. Jemalong A17</strain>
    </source>
</reference>
<dbReference type="Pfam" id="PF24758">
    <property type="entry name" value="LRR_At5g56370"/>
    <property type="match status" value="1"/>
</dbReference>
<dbReference type="PROSITE" id="PS50181">
    <property type="entry name" value="FBOX"/>
    <property type="match status" value="1"/>
</dbReference>
<keyword evidence="5" id="KW-1185">Reference proteome</keyword>
<dbReference type="Pfam" id="PF08387">
    <property type="entry name" value="FBD"/>
    <property type="match status" value="1"/>
</dbReference>
<dbReference type="SMART" id="SM00579">
    <property type="entry name" value="FBD"/>
    <property type="match status" value="1"/>
</dbReference>
<protein>
    <submittedName>
        <fullName evidence="2">F-box/RNI/FBD-like domain protein</fullName>
    </submittedName>
    <submittedName>
        <fullName evidence="3">Putative F-box domain, FBD domain, leucine-rich repeat domain, L domain-containing protein</fullName>
    </submittedName>
</protein>
<accession>G7L036</accession>
<feature type="domain" description="F-box" evidence="1">
    <location>
        <begin position="13"/>
        <end position="58"/>
    </location>
</feature>
<dbReference type="EMBL" id="CM001223">
    <property type="protein sequence ID" value="AES78256.1"/>
    <property type="molecule type" value="Genomic_DNA"/>
</dbReference>
<dbReference type="OrthoDB" id="1425134at2759"/>
<dbReference type="Gramene" id="rna39030">
    <property type="protein sequence ID" value="RHN44863.1"/>
    <property type="gene ID" value="gene39030"/>
</dbReference>
<dbReference type="InterPro" id="IPR055411">
    <property type="entry name" value="LRR_FXL15/At3g58940/PEG3-like"/>
</dbReference>
<dbReference type="EnsemblPlants" id="AES78256">
    <property type="protein sequence ID" value="AES78256"/>
    <property type="gene ID" value="MTR_7g026500"/>
</dbReference>
<dbReference type="Gene3D" id="1.20.1280.50">
    <property type="match status" value="1"/>
</dbReference>
<dbReference type="InterPro" id="IPR055294">
    <property type="entry name" value="FBL60-like"/>
</dbReference>
<dbReference type="OMA" id="GARIDHW"/>
<dbReference type="SMART" id="SM00256">
    <property type="entry name" value="FBOX"/>
    <property type="match status" value="1"/>
</dbReference>
<dbReference type="SUPFAM" id="SSF52058">
    <property type="entry name" value="L domain-like"/>
    <property type="match status" value="1"/>
</dbReference>
<dbReference type="InterPro" id="IPR032675">
    <property type="entry name" value="LRR_dom_sf"/>
</dbReference>
<name>G7L036_MEDTR</name>
<gene>
    <name evidence="4" type="primary">11441934</name>
    <name evidence="2" type="ordered locus">MTR_7g026500</name>
    <name evidence="3" type="ORF">MtrunA17_Chr7g0224001</name>
</gene>
<reference evidence="2 5" key="1">
    <citation type="journal article" date="2011" name="Nature">
        <title>The Medicago genome provides insight into the evolution of rhizobial symbioses.</title>
        <authorList>
            <person name="Young N.D."/>
            <person name="Debelle F."/>
            <person name="Oldroyd G.E."/>
            <person name="Geurts R."/>
            <person name="Cannon S.B."/>
            <person name="Udvardi M.K."/>
            <person name="Benedito V.A."/>
            <person name="Mayer K.F."/>
            <person name="Gouzy J."/>
            <person name="Schoof H."/>
            <person name="Van de Peer Y."/>
            <person name="Proost S."/>
            <person name="Cook D.R."/>
            <person name="Meyers B.C."/>
            <person name="Spannagl M."/>
            <person name="Cheung F."/>
            <person name="De Mita S."/>
            <person name="Krishnakumar V."/>
            <person name="Gundlach H."/>
            <person name="Zhou S."/>
            <person name="Mudge J."/>
            <person name="Bharti A.K."/>
            <person name="Murray J.D."/>
            <person name="Naoumkina M.A."/>
            <person name="Rosen B."/>
            <person name="Silverstein K.A."/>
            <person name="Tang H."/>
            <person name="Rombauts S."/>
            <person name="Zhao P.X."/>
            <person name="Zhou P."/>
            <person name="Barbe V."/>
            <person name="Bardou P."/>
            <person name="Bechner M."/>
            <person name="Bellec A."/>
            <person name="Berger A."/>
            <person name="Berges H."/>
            <person name="Bidwell S."/>
            <person name="Bisseling T."/>
            <person name="Choisne N."/>
            <person name="Couloux A."/>
            <person name="Denny R."/>
            <person name="Deshpande S."/>
            <person name="Dai X."/>
            <person name="Doyle J.J."/>
            <person name="Dudez A.M."/>
            <person name="Farmer A.D."/>
            <person name="Fouteau S."/>
            <person name="Franken C."/>
            <person name="Gibelin C."/>
            <person name="Gish J."/>
            <person name="Goldstein S."/>
            <person name="Gonzalez A.J."/>
            <person name="Green P.J."/>
            <person name="Hallab A."/>
            <person name="Hartog M."/>
            <person name="Hua A."/>
            <person name="Humphray S.J."/>
            <person name="Jeong D.H."/>
            <person name="Jing Y."/>
            <person name="Jocker A."/>
            <person name="Kenton S.M."/>
            <person name="Kim D.J."/>
            <person name="Klee K."/>
            <person name="Lai H."/>
            <person name="Lang C."/>
            <person name="Lin S."/>
            <person name="Macmil S.L."/>
            <person name="Magdelenat G."/>
            <person name="Matthews L."/>
            <person name="McCorrison J."/>
            <person name="Monaghan E.L."/>
            <person name="Mun J.H."/>
            <person name="Najar F.Z."/>
            <person name="Nicholson C."/>
            <person name="Noirot C."/>
            <person name="O'Bleness M."/>
            <person name="Paule C.R."/>
            <person name="Poulain J."/>
            <person name="Prion F."/>
            <person name="Qin B."/>
            <person name="Qu C."/>
            <person name="Retzel E.F."/>
            <person name="Riddle C."/>
            <person name="Sallet E."/>
            <person name="Samain S."/>
            <person name="Samson N."/>
            <person name="Sanders I."/>
            <person name="Saurat O."/>
            <person name="Scarpelli C."/>
            <person name="Schiex T."/>
            <person name="Segurens B."/>
            <person name="Severin A.J."/>
            <person name="Sherrier D.J."/>
            <person name="Shi R."/>
            <person name="Sims S."/>
            <person name="Singer S.R."/>
            <person name="Sinharoy S."/>
            <person name="Sterck L."/>
            <person name="Viollet A."/>
            <person name="Wang B.B."/>
            <person name="Wang K."/>
            <person name="Wang M."/>
            <person name="Wang X."/>
            <person name="Warfsmann J."/>
            <person name="Weissenbach J."/>
            <person name="White D.D."/>
            <person name="White J.D."/>
            <person name="Wiley G.B."/>
            <person name="Wincker P."/>
            <person name="Xing Y."/>
            <person name="Yang L."/>
            <person name="Yao Z."/>
            <person name="Ying F."/>
            <person name="Zhai J."/>
            <person name="Zhou L."/>
            <person name="Zuber A."/>
            <person name="Denarie J."/>
            <person name="Dixon R.A."/>
            <person name="May G.D."/>
            <person name="Schwartz D.C."/>
            <person name="Rogers J."/>
            <person name="Quetier F."/>
            <person name="Town C.D."/>
            <person name="Roe B.A."/>
        </authorList>
    </citation>
    <scope>NUCLEOTIDE SEQUENCE [LARGE SCALE GENOMIC DNA]</scope>
    <source>
        <strain evidence="2">A17</strain>
        <strain evidence="4 5">cv. Jemalong A17</strain>
    </source>
</reference>
<evidence type="ECO:0000313" key="2">
    <source>
        <dbReference type="EMBL" id="AES78256.1"/>
    </source>
</evidence>
<reference evidence="2 5" key="2">
    <citation type="journal article" date="2014" name="BMC Genomics">
        <title>An improved genome release (version Mt4.0) for the model legume Medicago truncatula.</title>
        <authorList>
            <person name="Tang H."/>
            <person name="Krishnakumar V."/>
            <person name="Bidwell S."/>
            <person name="Rosen B."/>
            <person name="Chan A."/>
            <person name="Zhou S."/>
            <person name="Gentzbittel L."/>
            <person name="Childs K.L."/>
            <person name="Yandell M."/>
            <person name="Gundlach H."/>
            <person name="Mayer K.F."/>
            <person name="Schwartz D.C."/>
            <person name="Town C.D."/>
        </authorList>
    </citation>
    <scope>GENOME REANNOTATION</scope>
    <source>
        <strain evidence="4 5">cv. Jemalong A17</strain>
    </source>
</reference>
<reference evidence="3" key="5">
    <citation type="journal article" date="2018" name="Nat. Plants">
        <title>Whole-genome landscape of Medicago truncatula symbiotic genes.</title>
        <authorList>
            <person name="Pecrix Y."/>
            <person name="Gamas P."/>
            <person name="Carrere S."/>
        </authorList>
    </citation>
    <scope>NUCLEOTIDE SEQUENCE</scope>
    <source>
        <tissue evidence="3">Leaves</tissue>
    </source>
</reference>
<dbReference type="HOGENOM" id="CLU_010721_1_0_1"/>
<dbReference type="InterPro" id="IPR036047">
    <property type="entry name" value="F-box-like_dom_sf"/>
</dbReference>
<dbReference type="Pfam" id="PF00646">
    <property type="entry name" value="F-box"/>
    <property type="match status" value="1"/>
</dbReference>
<dbReference type="CDD" id="cd22160">
    <property type="entry name" value="F-box_AtFBL13-like"/>
    <property type="match status" value="1"/>
</dbReference>
<dbReference type="PANTHER" id="PTHR31293">
    <property type="entry name" value="RNI-LIKE SUPERFAMILY PROTEIN"/>
    <property type="match status" value="1"/>
</dbReference>
<dbReference type="InterPro" id="IPR006566">
    <property type="entry name" value="FBD"/>
</dbReference>
<dbReference type="EMBL" id="PSQE01000007">
    <property type="protein sequence ID" value="RHN44863.1"/>
    <property type="molecule type" value="Genomic_DNA"/>
</dbReference>
<dbReference type="STRING" id="3880.G7L036"/>
<dbReference type="InterPro" id="IPR001810">
    <property type="entry name" value="F-box_dom"/>
</dbReference>
<dbReference type="AlphaFoldDB" id="G7L036"/>
<dbReference type="PANTHER" id="PTHR31293:SF12">
    <property type="entry name" value="RNI-LIKE SUPERFAMILY PROTEIN"/>
    <property type="match status" value="1"/>
</dbReference>
<evidence type="ECO:0000259" key="1">
    <source>
        <dbReference type="PROSITE" id="PS50181"/>
    </source>
</evidence>
<evidence type="ECO:0000313" key="3">
    <source>
        <dbReference type="EMBL" id="RHN44863.1"/>
    </source>
</evidence>
<proteinExistence type="predicted"/>